<sequence>MSEDSERCRSREMTMSAESGEVDQALTNVPHSAVVSDSDGSEIPLQLVARSPSVRKGISTSNLAPSSPPDGKPSPHPSKPPPWYRFNGLTNEDTASSISAERTNQGYPLGCDAFLVALPRQKLQTLVKLG</sequence>
<evidence type="ECO:0000313" key="3">
    <source>
        <dbReference type="Proteomes" id="UP000002748"/>
    </source>
</evidence>
<dbReference type="VEuPathDB" id="FungiDB:A1Q1_00986"/>
<name>J6EYT6_TRIAS</name>
<evidence type="ECO:0000313" key="2">
    <source>
        <dbReference type="EMBL" id="EJT49834.1"/>
    </source>
</evidence>
<comment type="caution">
    <text evidence="2">The sequence shown here is derived from an EMBL/GenBank/DDBJ whole genome shotgun (WGS) entry which is preliminary data.</text>
</comment>
<dbReference type="HOGENOM" id="CLU_1939599_0_0_1"/>
<proteinExistence type="predicted"/>
<evidence type="ECO:0000256" key="1">
    <source>
        <dbReference type="SAM" id="MobiDB-lite"/>
    </source>
</evidence>
<protein>
    <submittedName>
        <fullName evidence="2">Uncharacterized protein</fullName>
    </submittedName>
</protein>
<dbReference type="AlphaFoldDB" id="J6EYT6"/>
<gene>
    <name evidence="2" type="ORF">A1Q1_00986</name>
</gene>
<accession>J6EYT6</accession>
<feature type="compositionally biased region" description="Polar residues" evidence="1">
    <location>
        <begin position="88"/>
        <end position="103"/>
    </location>
</feature>
<dbReference type="GeneID" id="25984500"/>
<feature type="compositionally biased region" description="Basic and acidic residues" evidence="1">
    <location>
        <begin position="1"/>
        <end position="12"/>
    </location>
</feature>
<dbReference type="KEGG" id="tasa:A1Q1_00986"/>
<organism evidence="2 3">
    <name type="scientific">Trichosporon asahii var. asahii (strain ATCC 90039 / CBS 2479 / JCM 2466 / KCTC 7840 / NBRC 103889/ NCYC 2677 / UAMH 7654)</name>
    <name type="common">Yeast</name>
    <dbReference type="NCBI Taxonomy" id="1186058"/>
    <lineage>
        <taxon>Eukaryota</taxon>
        <taxon>Fungi</taxon>
        <taxon>Dikarya</taxon>
        <taxon>Basidiomycota</taxon>
        <taxon>Agaricomycotina</taxon>
        <taxon>Tremellomycetes</taxon>
        <taxon>Trichosporonales</taxon>
        <taxon>Trichosporonaceae</taxon>
        <taxon>Trichosporon</taxon>
    </lineage>
</organism>
<dbReference type="EMBL" id="ALBS01000145">
    <property type="protein sequence ID" value="EJT49834.1"/>
    <property type="molecule type" value="Genomic_DNA"/>
</dbReference>
<feature type="compositionally biased region" description="Pro residues" evidence="1">
    <location>
        <begin position="66"/>
        <end position="83"/>
    </location>
</feature>
<feature type="region of interest" description="Disordered" evidence="1">
    <location>
        <begin position="1"/>
        <end position="103"/>
    </location>
</feature>
<dbReference type="RefSeq" id="XP_014181084.1">
    <property type="nucleotide sequence ID" value="XM_014325609.1"/>
</dbReference>
<dbReference type="Proteomes" id="UP000002748">
    <property type="component" value="Unassembled WGS sequence"/>
</dbReference>
<reference evidence="2 3" key="1">
    <citation type="journal article" date="2012" name="Eukaryot. Cell">
        <title>Draft genome sequence of CBS 2479, the standard type strain of Trichosporon asahii.</title>
        <authorList>
            <person name="Yang R.Y."/>
            <person name="Li H.T."/>
            <person name="Zhu H."/>
            <person name="Zhou G.P."/>
            <person name="Wang M."/>
            <person name="Wang L."/>
        </authorList>
    </citation>
    <scope>NUCLEOTIDE SEQUENCE [LARGE SCALE GENOMIC DNA]</scope>
    <source>
        <strain evidence="3">ATCC 90039 / CBS 2479 / JCM 2466 / KCTC 7840 / NCYC 2677 / UAMH 7654</strain>
    </source>
</reference>